<dbReference type="CDD" id="cd19756">
    <property type="entry name" value="Bbox2"/>
    <property type="match status" value="1"/>
</dbReference>
<keyword evidence="1" id="KW-0862">Zinc</keyword>
<dbReference type="SUPFAM" id="SSF101898">
    <property type="entry name" value="NHL repeat"/>
    <property type="match status" value="1"/>
</dbReference>
<keyword evidence="1" id="KW-0863">Zinc-finger</keyword>
<dbReference type="PANTHER" id="PTHR25462:SF296">
    <property type="entry name" value="MEIOTIC P26, ISOFORM F"/>
    <property type="match status" value="1"/>
</dbReference>
<protein>
    <recommendedName>
        <fullName evidence="2">B box-type domain-containing protein</fullName>
    </recommendedName>
</protein>
<name>A0A8B6FSW5_MYTGA</name>
<dbReference type="InterPro" id="IPR000315">
    <property type="entry name" value="Znf_B-box"/>
</dbReference>
<dbReference type="PROSITE" id="PS50119">
    <property type="entry name" value="ZF_BBOX"/>
    <property type="match status" value="2"/>
</dbReference>
<dbReference type="Gene3D" id="3.30.160.60">
    <property type="entry name" value="Classic Zinc Finger"/>
    <property type="match status" value="1"/>
</dbReference>
<dbReference type="InterPro" id="IPR047153">
    <property type="entry name" value="TRIM45/56/19-like"/>
</dbReference>
<evidence type="ECO:0000313" key="3">
    <source>
        <dbReference type="EMBL" id="VDI54912.1"/>
    </source>
</evidence>
<keyword evidence="4" id="KW-1185">Reference proteome</keyword>
<evidence type="ECO:0000256" key="1">
    <source>
        <dbReference type="PROSITE-ProRule" id="PRU00024"/>
    </source>
</evidence>
<dbReference type="Proteomes" id="UP000596742">
    <property type="component" value="Unassembled WGS sequence"/>
</dbReference>
<dbReference type="SUPFAM" id="SSF57845">
    <property type="entry name" value="B-box zinc-binding domain"/>
    <property type="match status" value="1"/>
</dbReference>
<feature type="domain" description="B box-type" evidence="2">
    <location>
        <begin position="78"/>
        <end position="117"/>
    </location>
</feature>
<gene>
    <name evidence="3" type="ORF">MGAL_10B045312</name>
</gene>
<dbReference type="EMBL" id="UYJE01007448">
    <property type="protein sequence ID" value="VDI54912.1"/>
    <property type="molecule type" value="Genomic_DNA"/>
</dbReference>
<evidence type="ECO:0000259" key="2">
    <source>
        <dbReference type="PROSITE" id="PS50119"/>
    </source>
</evidence>
<reference evidence="3" key="1">
    <citation type="submission" date="2018-11" db="EMBL/GenBank/DDBJ databases">
        <authorList>
            <person name="Alioto T."/>
            <person name="Alioto T."/>
        </authorList>
    </citation>
    <scope>NUCLEOTIDE SEQUENCE</scope>
</reference>
<dbReference type="Gene3D" id="2.120.10.30">
    <property type="entry name" value="TolB, C-terminal domain"/>
    <property type="match status" value="1"/>
</dbReference>
<sequence length="561" mass="64325">MEDIRPLTGQKRIQVSVCCNLCDAKEIKWKCIDCDILICTKCRNEKHPFDHLSVDIRLIGSLKKANSQNSSDFPVTECSQHGEKVSSFCRTCKKLLCLKCIEENLNANHKRHSIIQKEEYNRKLDIMIYQKERAFKNLKYIKEAKEEIYQKRKVETSNYYKMRKEILARKKAAKIKSIINTDSFKAELNFINYKWKNVIKAFREKQKMIEEDRKLLHRLNMKFENIIKSTDFATFLEDAEKMDILTQQESYKNLVKKCELKHHQNFSSIPKCEIGSAEFIVAKQFTTDLANIHYISSDSYDLLWIGDNTSAMLQKVKIDEQNILVESKYDIRIFGIASFSTGNLLICPYESSLMQISRNLGKIGNSKYRVRNLHVRAVHVTKDNRKVIVGARDNKGSVFPAYGNRVVIVMDRNGKHLAVHESDHEKNLFTYPRSITSTSNGNIFVIDQLSKDDTGRVVVLSEDGNKQSIYTGHPSNKENFTPVGIATTPTDKILVTDGNNHALHVLDCNGCFLVYIDTRDLGIIYPYSLAFTSSQKLLIGSVHGKENPGKGKLFEVVYCGI</sequence>
<dbReference type="InterPro" id="IPR011042">
    <property type="entry name" value="6-blade_b-propeller_TolB-like"/>
</dbReference>
<organism evidence="3 4">
    <name type="scientific">Mytilus galloprovincialis</name>
    <name type="common">Mediterranean mussel</name>
    <dbReference type="NCBI Taxonomy" id="29158"/>
    <lineage>
        <taxon>Eukaryota</taxon>
        <taxon>Metazoa</taxon>
        <taxon>Spiralia</taxon>
        <taxon>Lophotrochozoa</taxon>
        <taxon>Mollusca</taxon>
        <taxon>Bivalvia</taxon>
        <taxon>Autobranchia</taxon>
        <taxon>Pteriomorphia</taxon>
        <taxon>Mytilida</taxon>
        <taxon>Mytiloidea</taxon>
        <taxon>Mytilidae</taxon>
        <taxon>Mytilinae</taxon>
        <taxon>Mytilus</taxon>
    </lineage>
</organism>
<proteinExistence type="predicted"/>
<dbReference type="OrthoDB" id="6106379at2759"/>
<keyword evidence="1" id="KW-0479">Metal-binding</keyword>
<feature type="domain" description="B box-type" evidence="2">
    <location>
        <begin position="14"/>
        <end position="56"/>
    </location>
</feature>
<dbReference type="SMART" id="SM00336">
    <property type="entry name" value="BBOX"/>
    <property type="match status" value="2"/>
</dbReference>
<dbReference type="PANTHER" id="PTHR25462">
    <property type="entry name" value="BONUS, ISOFORM C-RELATED"/>
    <property type="match status" value="1"/>
</dbReference>
<comment type="caution">
    <text evidence="3">The sequence shown here is derived from an EMBL/GenBank/DDBJ whole genome shotgun (WGS) entry which is preliminary data.</text>
</comment>
<evidence type="ECO:0000313" key="4">
    <source>
        <dbReference type="Proteomes" id="UP000596742"/>
    </source>
</evidence>
<dbReference type="Pfam" id="PF00643">
    <property type="entry name" value="zf-B_box"/>
    <property type="match status" value="1"/>
</dbReference>
<accession>A0A8B6FSW5</accession>
<dbReference type="AlphaFoldDB" id="A0A8B6FSW5"/>
<dbReference type="GO" id="GO:0008270">
    <property type="term" value="F:zinc ion binding"/>
    <property type="evidence" value="ECO:0007669"/>
    <property type="project" value="UniProtKB-KW"/>
</dbReference>